<dbReference type="AlphaFoldDB" id="A0A327Z1C8"/>
<reference evidence="2 3" key="1">
    <citation type="submission" date="2018-06" db="EMBL/GenBank/DDBJ databases">
        <title>Genomic Encyclopedia of Type Strains, Phase III (KMG-III): the genomes of soil and plant-associated and newly described type strains.</title>
        <authorList>
            <person name="Whitman W."/>
        </authorList>
    </citation>
    <scope>NUCLEOTIDE SEQUENCE [LARGE SCALE GENOMIC DNA]</scope>
    <source>
        <strain evidence="2 3">CGMCC 4.7090</strain>
    </source>
</reference>
<evidence type="ECO:0000313" key="3">
    <source>
        <dbReference type="Proteomes" id="UP000249341"/>
    </source>
</evidence>
<dbReference type="RefSeq" id="WP_111653701.1">
    <property type="nucleotide sequence ID" value="NZ_JACHWI010000008.1"/>
</dbReference>
<evidence type="ECO:0000313" key="2">
    <source>
        <dbReference type="EMBL" id="RAK28081.1"/>
    </source>
</evidence>
<accession>A0A327Z1C8</accession>
<keyword evidence="3" id="KW-1185">Reference proteome</keyword>
<gene>
    <name evidence="2" type="ORF">B0I29_121177</name>
</gene>
<name>A0A327Z1C8_9ACTN</name>
<sequence>MTVQTSQAPAPVRRIATGLLWVSLAMILFVAGRNAWASLASGNHLLALAAAVAGIAPVLLAFLVTRSDH</sequence>
<evidence type="ECO:0000256" key="1">
    <source>
        <dbReference type="SAM" id="Phobius"/>
    </source>
</evidence>
<feature type="transmembrane region" description="Helical" evidence="1">
    <location>
        <begin position="12"/>
        <end position="32"/>
    </location>
</feature>
<proteinExistence type="predicted"/>
<comment type="caution">
    <text evidence="2">The sequence shown here is derived from an EMBL/GenBank/DDBJ whole genome shotgun (WGS) entry which is preliminary data.</text>
</comment>
<keyword evidence="1" id="KW-0472">Membrane</keyword>
<feature type="transmembrane region" description="Helical" evidence="1">
    <location>
        <begin position="44"/>
        <end position="64"/>
    </location>
</feature>
<keyword evidence="1" id="KW-1133">Transmembrane helix</keyword>
<dbReference type="Proteomes" id="UP000249341">
    <property type="component" value="Unassembled WGS sequence"/>
</dbReference>
<organism evidence="2 3">
    <name type="scientific">Actinoplanes lutulentus</name>
    <dbReference type="NCBI Taxonomy" id="1287878"/>
    <lineage>
        <taxon>Bacteria</taxon>
        <taxon>Bacillati</taxon>
        <taxon>Actinomycetota</taxon>
        <taxon>Actinomycetes</taxon>
        <taxon>Micromonosporales</taxon>
        <taxon>Micromonosporaceae</taxon>
        <taxon>Actinoplanes</taxon>
    </lineage>
</organism>
<keyword evidence="1" id="KW-0812">Transmembrane</keyword>
<protein>
    <submittedName>
        <fullName evidence="2">Uncharacterized protein</fullName>
    </submittedName>
</protein>
<dbReference type="EMBL" id="QLMJ01000021">
    <property type="protein sequence ID" value="RAK28081.1"/>
    <property type="molecule type" value="Genomic_DNA"/>
</dbReference>